<dbReference type="EMBL" id="UOEW01000214">
    <property type="protein sequence ID" value="VAW38913.1"/>
    <property type="molecule type" value="Genomic_DNA"/>
</dbReference>
<protein>
    <recommendedName>
        <fullName evidence="2">HTH cro/C1-type domain-containing protein</fullName>
    </recommendedName>
</protein>
<organism evidence="1">
    <name type="scientific">hydrothermal vent metagenome</name>
    <dbReference type="NCBI Taxonomy" id="652676"/>
    <lineage>
        <taxon>unclassified sequences</taxon>
        <taxon>metagenomes</taxon>
        <taxon>ecological metagenomes</taxon>
    </lineage>
</organism>
<proteinExistence type="predicted"/>
<name>A0A3B0VF53_9ZZZZ</name>
<dbReference type="InterPro" id="IPR010982">
    <property type="entry name" value="Lambda_DNA-bd_dom_sf"/>
</dbReference>
<reference evidence="1" key="1">
    <citation type="submission" date="2018-06" db="EMBL/GenBank/DDBJ databases">
        <authorList>
            <person name="Zhirakovskaya E."/>
        </authorList>
    </citation>
    <scope>NUCLEOTIDE SEQUENCE</scope>
</reference>
<evidence type="ECO:0008006" key="2">
    <source>
        <dbReference type="Google" id="ProtNLM"/>
    </source>
</evidence>
<sequence length="78" mass="8964">MKGKKELKPHLVGKIMRTRRGELGITQEMLSMETDISIFKITRAENGDNLTLDELYLIGTALHMPTVFDWLRAGEEFK</sequence>
<dbReference type="AlphaFoldDB" id="A0A3B0VF53"/>
<dbReference type="GO" id="GO:0003677">
    <property type="term" value="F:DNA binding"/>
    <property type="evidence" value="ECO:0007669"/>
    <property type="project" value="InterPro"/>
</dbReference>
<accession>A0A3B0VF53</accession>
<dbReference type="SUPFAM" id="SSF47413">
    <property type="entry name" value="lambda repressor-like DNA-binding domains"/>
    <property type="match status" value="1"/>
</dbReference>
<gene>
    <name evidence="1" type="ORF">MNBD_GAMMA01-1309</name>
</gene>
<dbReference type="Gene3D" id="1.10.260.40">
    <property type="entry name" value="lambda repressor-like DNA-binding domains"/>
    <property type="match status" value="1"/>
</dbReference>
<evidence type="ECO:0000313" key="1">
    <source>
        <dbReference type="EMBL" id="VAW38913.1"/>
    </source>
</evidence>